<organism evidence="2">
    <name type="scientific">uncultured microorganism</name>
    <dbReference type="NCBI Taxonomy" id="358574"/>
    <lineage>
        <taxon>unclassified sequences</taxon>
        <taxon>environmental samples</taxon>
    </lineage>
</organism>
<accession>F8UHR2</accession>
<dbReference type="InterPro" id="IPR036291">
    <property type="entry name" value="NAD(P)-bd_dom_sf"/>
</dbReference>
<dbReference type="Pfam" id="PF13380">
    <property type="entry name" value="CoA_binding_2"/>
    <property type="match status" value="1"/>
</dbReference>
<dbReference type="InterPro" id="IPR003781">
    <property type="entry name" value="CoA-bd"/>
</dbReference>
<dbReference type="SUPFAM" id="SSF51735">
    <property type="entry name" value="NAD(P)-binding Rossmann-fold domains"/>
    <property type="match status" value="1"/>
</dbReference>
<dbReference type="PANTHER" id="PTHR33303">
    <property type="entry name" value="CYTOPLASMIC PROTEIN-RELATED"/>
    <property type="match status" value="1"/>
</dbReference>
<proteinExistence type="predicted"/>
<name>F8UHR2_9ZZZZ</name>
<dbReference type="SMART" id="SM00881">
    <property type="entry name" value="CoA_binding"/>
    <property type="match status" value="1"/>
</dbReference>
<dbReference type="PANTHER" id="PTHR33303:SF2">
    <property type="entry name" value="COA-BINDING DOMAIN-CONTAINING PROTEIN"/>
    <property type="match status" value="1"/>
</dbReference>
<sequence length="133" mass="15349">MENLVKDFLNQKRFAVIGSFRNESKYAYKILKTLLSKGYEVYPVNPRLNDIEGIKCYKNISDIQYSVDVVNIVTPPLITESILKECLRKGIKRIWLQPGAENQAAIKFCQDNNMKVIYGICVMLESLKEKEIL</sequence>
<dbReference type="AlphaFoldDB" id="F8UHR2"/>
<dbReference type="EMBL" id="JF805226">
    <property type="protein sequence ID" value="AEI30569.1"/>
    <property type="molecule type" value="Genomic_DNA"/>
</dbReference>
<reference evidence="2" key="1">
    <citation type="submission" date="2011-04" db="EMBL/GenBank/DDBJ databases">
        <title>Taxonomic and functional metagenomic profiling of the microbial community in the anoxic sediment of a brackish shallow lake (Laguna de Carrizo Central Spain).</title>
        <authorList>
            <consortium name="CONSOLIDER consortium CSD2007-00005"/>
            <person name="Guazzaroni M.-E."/>
            <person name="Richter M."/>
            <person name="Garcia-Salamanca A."/>
            <person name="Yarza P."/>
            <person name="Ferrer M."/>
        </authorList>
    </citation>
    <scope>NUCLEOTIDE SEQUENCE</scope>
</reference>
<evidence type="ECO:0000313" key="2">
    <source>
        <dbReference type="EMBL" id="AEI30569.1"/>
    </source>
</evidence>
<dbReference type="Gene3D" id="3.40.50.720">
    <property type="entry name" value="NAD(P)-binding Rossmann-like Domain"/>
    <property type="match status" value="1"/>
</dbReference>
<gene>
    <name evidence="2" type="ORF">LDC_03535</name>
</gene>
<protein>
    <submittedName>
        <fullName evidence="2">CoA-binding domain-containing protein</fullName>
    </submittedName>
</protein>
<feature type="domain" description="CoA-binding" evidence="1">
    <location>
        <begin position="8"/>
        <end position="100"/>
    </location>
</feature>
<evidence type="ECO:0000259" key="1">
    <source>
        <dbReference type="SMART" id="SM00881"/>
    </source>
</evidence>